<dbReference type="EMBL" id="JAWDJW010003581">
    <property type="protein sequence ID" value="KAK3076769.1"/>
    <property type="molecule type" value="Genomic_DNA"/>
</dbReference>
<feature type="non-terminal residue" evidence="1">
    <location>
        <position position="1"/>
    </location>
</feature>
<organism evidence="1 2">
    <name type="scientific">Coniosporium uncinatum</name>
    <dbReference type="NCBI Taxonomy" id="93489"/>
    <lineage>
        <taxon>Eukaryota</taxon>
        <taxon>Fungi</taxon>
        <taxon>Dikarya</taxon>
        <taxon>Ascomycota</taxon>
        <taxon>Pezizomycotina</taxon>
        <taxon>Dothideomycetes</taxon>
        <taxon>Dothideomycetes incertae sedis</taxon>
        <taxon>Coniosporium</taxon>
    </lineage>
</organism>
<dbReference type="Proteomes" id="UP001186974">
    <property type="component" value="Unassembled WGS sequence"/>
</dbReference>
<evidence type="ECO:0000313" key="1">
    <source>
        <dbReference type="EMBL" id="KAK3076769.1"/>
    </source>
</evidence>
<gene>
    <name evidence="1" type="ORF">LTS18_012115</name>
</gene>
<name>A0ACC3DJP2_9PEZI</name>
<evidence type="ECO:0000313" key="2">
    <source>
        <dbReference type="Proteomes" id="UP001186974"/>
    </source>
</evidence>
<accession>A0ACC3DJP2</accession>
<comment type="caution">
    <text evidence="1">The sequence shown here is derived from an EMBL/GenBank/DDBJ whole genome shotgun (WGS) entry which is preliminary data.</text>
</comment>
<protein>
    <submittedName>
        <fullName evidence="1">Uncharacterized protein</fullName>
    </submittedName>
</protein>
<sequence>TLEVLERVWAEDNREAAVAAEKQRLGLTSSPPATTFCGAEHKQAFRWRKLMSRTDGEYIVV</sequence>
<keyword evidence="2" id="KW-1185">Reference proteome</keyword>
<reference evidence="1" key="1">
    <citation type="submission" date="2024-09" db="EMBL/GenBank/DDBJ databases">
        <title>Black Yeasts Isolated from many extreme environments.</title>
        <authorList>
            <person name="Coleine C."/>
            <person name="Stajich J.E."/>
            <person name="Selbmann L."/>
        </authorList>
    </citation>
    <scope>NUCLEOTIDE SEQUENCE</scope>
    <source>
        <strain evidence="1">CCFEE 5737</strain>
    </source>
</reference>
<proteinExistence type="predicted"/>